<keyword evidence="10" id="KW-0010">Activator</keyword>
<evidence type="ECO:0000259" key="14">
    <source>
        <dbReference type="PROSITE" id="PS51063"/>
    </source>
</evidence>
<dbReference type="PROSITE" id="PS51063">
    <property type="entry name" value="HTH_CRP_2"/>
    <property type="match status" value="1"/>
</dbReference>
<dbReference type="Gene3D" id="1.10.10.10">
    <property type="entry name" value="Winged helix-like DNA-binding domain superfamily/Winged helix DNA-binding domain"/>
    <property type="match status" value="1"/>
</dbReference>
<gene>
    <name evidence="15" type="ORF">ISS97_19605</name>
</gene>
<dbReference type="CDD" id="cd00092">
    <property type="entry name" value="HTH_CRP"/>
    <property type="match status" value="1"/>
</dbReference>
<dbReference type="PANTHER" id="PTHR24567">
    <property type="entry name" value="CRP FAMILY TRANSCRIPTIONAL REGULATORY PROTEIN"/>
    <property type="match status" value="1"/>
</dbReference>
<reference evidence="15 16" key="1">
    <citation type="submission" date="2020-10" db="EMBL/GenBank/DDBJ databases">
        <title>Phylogeny of dyella-like bacteria.</title>
        <authorList>
            <person name="Fu J."/>
        </authorList>
    </citation>
    <scope>NUCLEOTIDE SEQUENCE [LARGE SCALE GENOMIC DNA]</scope>
    <source>
        <strain evidence="15 16">BB4</strain>
    </source>
</reference>
<evidence type="ECO:0000256" key="8">
    <source>
        <dbReference type="ARBA" id="ARBA00023026"/>
    </source>
</evidence>
<evidence type="ECO:0000256" key="12">
    <source>
        <dbReference type="ARBA" id="ARBA00031697"/>
    </source>
</evidence>
<comment type="subunit">
    <text evidence="2">Homodimer.</text>
</comment>
<dbReference type="Pfam" id="PF00027">
    <property type="entry name" value="cNMP_binding"/>
    <property type="match status" value="1"/>
</dbReference>
<proteinExistence type="predicted"/>
<dbReference type="InterPro" id="IPR050397">
    <property type="entry name" value="Env_Response_Regulators"/>
</dbReference>
<keyword evidence="4" id="KW-0678">Repressor</keyword>
<feature type="domain" description="Cyclic nucleotide-binding" evidence="13">
    <location>
        <begin position="45"/>
        <end position="97"/>
    </location>
</feature>
<dbReference type="Proteomes" id="UP001620408">
    <property type="component" value="Unassembled WGS sequence"/>
</dbReference>
<evidence type="ECO:0000256" key="6">
    <source>
        <dbReference type="ARBA" id="ARBA00022636"/>
    </source>
</evidence>
<evidence type="ECO:0000256" key="9">
    <source>
        <dbReference type="ARBA" id="ARBA00023125"/>
    </source>
</evidence>
<organism evidence="15 16">
    <name type="scientific">Dyella koreensis</name>
    <dbReference type="NCBI Taxonomy" id="311235"/>
    <lineage>
        <taxon>Bacteria</taxon>
        <taxon>Pseudomonadati</taxon>
        <taxon>Pseudomonadota</taxon>
        <taxon>Gammaproteobacteria</taxon>
        <taxon>Lysobacterales</taxon>
        <taxon>Rhodanobacteraceae</taxon>
        <taxon>Dyella</taxon>
    </lineage>
</organism>
<dbReference type="CDD" id="cd00038">
    <property type="entry name" value="CAP_ED"/>
    <property type="match status" value="1"/>
</dbReference>
<dbReference type="RefSeq" id="WP_379984483.1">
    <property type="nucleotide sequence ID" value="NZ_JADIKD010000012.1"/>
</dbReference>
<evidence type="ECO:0000256" key="1">
    <source>
        <dbReference type="ARBA" id="ARBA00004496"/>
    </source>
</evidence>
<feature type="domain" description="HTH crp-type" evidence="14">
    <location>
        <begin position="157"/>
        <end position="230"/>
    </location>
</feature>
<evidence type="ECO:0000256" key="2">
    <source>
        <dbReference type="ARBA" id="ARBA00011738"/>
    </source>
</evidence>
<keyword evidence="7" id="KW-0805">Transcription regulation</keyword>
<evidence type="ECO:0000256" key="3">
    <source>
        <dbReference type="ARBA" id="ARBA00020769"/>
    </source>
</evidence>
<keyword evidence="9" id="KW-0238">DNA-binding</keyword>
<dbReference type="SUPFAM" id="SSF46785">
    <property type="entry name" value="Winged helix' DNA-binding domain"/>
    <property type="match status" value="1"/>
</dbReference>
<keyword evidence="8" id="KW-0843">Virulence</keyword>
<keyword evidence="6" id="KW-0973">c-di-GMP</keyword>
<dbReference type="SMART" id="SM00100">
    <property type="entry name" value="cNMP"/>
    <property type="match status" value="1"/>
</dbReference>
<dbReference type="SUPFAM" id="SSF51206">
    <property type="entry name" value="cAMP-binding domain-like"/>
    <property type="match status" value="1"/>
</dbReference>
<evidence type="ECO:0000256" key="5">
    <source>
        <dbReference type="ARBA" id="ARBA00022533"/>
    </source>
</evidence>
<dbReference type="InterPro" id="IPR036390">
    <property type="entry name" value="WH_DNA-bd_sf"/>
</dbReference>
<sequence length="240" mass="26995">MIMQTTVASTRAQAARYPAAEHEAGFTDIDIDLLRKYVPVLRHKLSAGQYLYHAGQPFQSLYLINSGFLKTVELADDGRDQVTGFRMRGDFLGAESIGLKTYACGAVSLESGEAWELPYPAMLTACREIPELQARLTAALAQEIRDDHAWMLAIGTLNAEQRVATFLLDVAKRYARLGYSARHFMLRMRRTDMANFLALKHETVSRVMSRLDDLRLISVERREVHVLDDSGLRAMAGMRV</sequence>
<evidence type="ECO:0000256" key="11">
    <source>
        <dbReference type="ARBA" id="ARBA00023163"/>
    </source>
</evidence>
<evidence type="ECO:0000256" key="7">
    <source>
        <dbReference type="ARBA" id="ARBA00023015"/>
    </source>
</evidence>
<keyword evidence="16" id="KW-1185">Reference proteome</keyword>
<evidence type="ECO:0000256" key="4">
    <source>
        <dbReference type="ARBA" id="ARBA00022491"/>
    </source>
</evidence>
<dbReference type="PROSITE" id="PS50042">
    <property type="entry name" value="CNMP_BINDING_3"/>
    <property type="match status" value="1"/>
</dbReference>
<evidence type="ECO:0000313" key="16">
    <source>
        <dbReference type="Proteomes" id="UP001620408"/>
    </source>
</evidence>
<dbReference type="EMBL" id="JADIKD010000012">
    <property type="protein sequence ID" value="MFK2919478.1"/>
    <property type="molecule type" value="Genomic_DNA"/>
</dbReference>
<dbReference type="InterPro" id="IPR012318">
    <property type="entry name" value="HTH_CRP"/>
</dbReference>
<accession>A0ABW8KC45</accession>
<protein>
    <recommendedName>
        <fullName evidence="3">CRP-like protein Clp</fullName>
    </recommendedName>
    <alternativeName>
        <fullName evidence="12">Catabolite activation-like protein</fullName>
    </alternativeName>
</protein>
<name>A0ABW8KC45_9GAMM</name>
<comment type="caution">
    <text evidence="15">The sequence shown here is derived from an EMBL/GenBank/DDBJ whole genome shotgun (WGS) entry which is preliminary data.</text>
</comment>
<dbReference type="InterPro" id="IPR018490">
    <property type="entry name" value="cNMP-bd_dom_sf"/>
</dbReference>
<evidence type="ECO:0000313" key="15">
    <source>
        <dbReference type="EMBL" id="MFK2919478.1"/>
    </source>
</evidence>
<dbReference type="InterPro" id="IPR036388">
    <property type="entry name" value="WH-like_DNA-bd_sf"/>
</dbReference>
<evidence type="ECO:0000256" key="10">
    <source>
        <dbReference type="ARBA" id="ARBA00023159"/>
    </source>
</evidence>
<dbReference type="Pfam" id="PF13545">
    <property type="entry name" value="HTH_Crp_2"/>
    <property type="match status" value="1"/>
</dbReference>
<evidence type="ECO:0000259" key="13">
    <source>
        <dbReference type="PROSITE" id="PS50042"/>
    </source>
</evidence>
<dbReference type="InterPro" id="IPR000595">
    <property type="entry name" value="cNMP-bd_dom"/>
</dbReference>
<dbReference type="SMART" id="SM00419">
    <property type="entry name" value="HTH_CRP"/>
    <property type="match status" value="1"/>
</dbReference>
<keyword evidence="11" id="KW-0804">Transcription</keyword>
<comment type="subcellular location">
    <subcellularLocation>
        <location evidence="1">Cytoplasm</location>
    </subcellularLocation>
</comment>
<dbReference type="InterPro" id="IPR014710">
    <property type="entry name" value="RmlC-like_jellyroll"/>
</dbReference>
<keyword evidence="5" id="KW-0021">Allosteric enzyme</keyword>
<dbReference type="Gene3D" id="2.60.120.10">
    <property type="entry name" value="Jelly Rolls"/>
    <property type="match status" value="1"/>
</dbReference>
<dbReference type="PRINTS" id="PR00034">
    <property type="entry name" value="HTHCRP"/>
</dbReference>
<dbReference type="PANTHER" id="PTHR24567:SF75">
    <property type="entry name" value="FUMARATE AND NITRATE REDUCTION REGULATORY PROTEIN"/>
    <property type="match status" value="1"/>
</dbReference>